<keyword evidence="11" id="KW-0456">Lyase</keyword>
<evidence type="ECO:0000256" key="6">
    <source>
        <dbReference type="ARBA" id="ARBA00022793"/>
    </source>
</evidence>
<keyword evidence="13" id="KW-0670">Pyruvate</keyword>
<organism evidence="15 16">
    <name type="scientific">Kineococcus xinjiangensis</name>
    <dbReference type="NCBI Taxonomy" id="512762"/>
    <lineage>
        <taxon>Bacteria</taxon>
        <taxon>Bacillati</taxon>
        <taxon>Actinomycetota</taxon>
        <taxon>Actinomycetes</taxon>
        <taxon>Kineosporiales</taxon>
        <taxon>Kineosporiaceae</taxon>
        <taxon>Kineococcus</taxon>
    </lineage>
</organism>
<dbReference type="AlphaFoldDB" id="A0A2S6IU30"/>
<dbReference type="InterPro" id="IPR033175">
    <property type="entry name" value="PSD-A"/>
</dbReference>
<dbReference type="Gene3D" id="3.40.50.150">
    <property type="entry name" value="Vaccinia Virus protein VP39"/>
    <property type="match status" value="1"/>
</dbReference>
<dbReference type="RefSeq" id="WP_211290906.1">
    <property type="nucleotide sequence ID" value="NZ_PTJD01000003.1"/>
</dbReference>
<keyword evidence="5" id="KW-0949">S-adenosyl-L-methionine</keyword>
<evidence type="ECO:0000313" key="16">
    <source>
        <dbReference type="Proteomes" id="UP000239485"/>
    </source>
</evidence>
<keyword evidence="16" id="KW-1185">Reference proteome</keyword>
<reference evidence="15 16" key="1">
    <citation type="submission" date="2018-02" db="EMBL/GenBank/DDBJ databases">
        <title>Genomic Encyclopedia of Archaeal and Bacterial Type Strains, Phase II (KMG-II): from individual species to whole genera.</title>
        <authorList>
            <person name="Goeker M."/>
        </authorList>
    </citation>
    <scope>NUCLEOTIDE SEQUENCE [LARGE SCALE GENOMIC DNA]</scope>
    <source>
        <strain evidence="15 16">DSM 22857</strain>
    </source>
</reference>
<keyword evidence="9" id="KW-0865">Zymogen</keyword>
<dbReference type="Pfam" id="PF13649">
    <property type="entry name" value="Methyltransf_25"/>
    <property type="match status" value="1"/>
</dbReference>
<evidence type="ECO:0000256" key="11">
    <source>
        <dbReference type="ARBA" id="ARBA00023239"/>
    </source>
</evidence>
<keyword evidence="6" id="KW-0210">Decarboxylase</keyword>
<dbReference type="GO" id="GO:0000179">
    <property type="term" value="F:rRNA (adenine-N6,N6-)-dimethyltransferase activity"/>
    <property type="evidence" value="ECO:0007669"/>
    <property type="project" value="InterPro"/>
</dbReference>
<keyword evidence="8" id="KW-0472">Membrane</keyword>
<comment type="caution">
    <text evidence="15">The sequence shown here is derived from an EMBL/GenBank/DDBJ whole genome shotgun (WGS) entry which is preliminary data.</text>
</comment>
<dbReference type="InterPro" id="IPR003817">
    <property type="entry name" value="PS_Dcarbxylase"/>
</dbReference>
<sequence length="390" mass="42574">MLPTSRTAVRDMLDLADVPGADLVVELGPGTGVYTGEILARLRPDARLLALEIDPHLAELLTQRFDDPRLQVVCDSAENLHEHLRGERADIVVSGLPYTSLEPELRQRILDQIPRALRLHGVALVLQYSPFVQAELRRRFPHVRRRVSLLNFPPAFLFGCSAGAEVRAEEPTGSLLPLTRRTWSEGRRYIVPSAALGAALLLKRRRSGWLALGAAAGFTAFFRDPERPLTAEPGVVYAAADGVVRSVDESVDEPWLPGGRAVRIATFLNLHNVHVNRSPVEGKVAEMEFVEGGFAPALFSRAGHNTRTRIAIDGPSGRVVVVPMAGLIARKISSWIQPGDQVETGQRIGLIHLSSRTDVLLPEGGVHVLVRPGDRVRAGITPLARYRPGG</sequence>
<dbReference type="CDD" id="cd02440">
    <property type="entry name" value="AdoMet_MTases"/>
    <property type="match status" value="1"/>
</dbReference>
<evidence type="ECO:0000256" key="3">
    <source>
        <dbReference type="ARBA" id="ARBA00022603"/>
    </source>
</evidence>
<gene>
    <name evidence="15" type="ORF">CLV92_103297</name>
</gene>
<evidence type="ECO:0000256" key="4">
    <source>
        <dbReference type="ARBA" id="ARBA00022679"/>
    </source>
</evidence>
<dbReference type="PANTHER" id="PTHR35809:SF1">
    <property type="entry name" value="ARCHAETIDYLSERINE DECARBOXYLASE PROENZYME-RELATED"/>
    <property type="match status" value="1"/>
</dbReference>
<keyword evidence="1" id="KW-1003">Cell membrane</keyword>
<accession>A0A2S6IU30</accession>
<evidence type="ECO:0000256" key="2">
    <source>
        <dbReference type="ARBA" id="ARBA00022516"/>
    </source>
</evidence>
<keyword evidence="10" id="KW-0594">Phospholipid biosynthesis</keyword>
<evidence type="ECO:0000256" key="5">
    <source>
        <dbReference type="ARBA" id="ARBA00022691"/>
    </source>
</evidence>
<dbReference type="Proteomes" id="UP000239485">
    <property type="component" value="Unassembled WGS sequence"/>
</dbReference>
<dbReference type="SMART" id="SM00650">
    <property type="entry name" value="rADc"/>
    <property type="match status" value="1"/>
</dbReference>
<keyword evidence="4" id="KW-0808">Transferase</keyword>
<dbReference type="Pfam" id="PF02666">
    <property type="entry name" value="PS_Dcarbxylase"/>
    <property type="match status" value="1"/>
</dbReference>
<evidence type="ECO:0000256" key="12">
    <source>
        <dbReference type="ARBA" id="ARBA00023264"/>
    </source>
</evidence>
<evidence type="ECO:0000256" key="7">
    <source>
        <dbReference type="ARBA" id="ARBA00023098"/>
    </source>
</evidence>
<dbReference type="GO" id="GO:0004609">
    <property type="term" value="F:phosphatidylserine decarboxylase activity"/>
    <property type="evidence" value="ECO:0007669"/>
    <property type="project" value="InterPro"/>
</dbReference>
<evidence type="ECO:0000259" key="14">
    <source>
        <dbReference type="SMART" id="SM00650"/>
    </source>
</evidence>
<keyword evidence="7" id="KW-0443">Lipid metabolism</keyword>
<feature type="domain" description="Ribosomal RNA adenine methylase transferase N-terminal" evidence="14">
    <location>
        <begin position="8"/>
        <end position="147"/>
    </location>
</feature>
<keyword evidence="2" id="KW-0444">Lipid biosynthesis</keyword>
<evidence type="ECO:0000256" key="8">
    <source>
        <dbReference type="ARBA" id="ARBA00023136"/>
    </source>
</evidence>
<evidence type="ECO:0000256" key="13">
    <source>
        <dbReference type="ARBA" id="ARBA00023317"/>
    </source>
</evidence>
<keyword evidence="3" id="KW-0489">Methyltransferase</keyword>
<dbReference type="EMBL" id="PTJD01000003">
    <property type="protein sequence ID" value="PPK97762.1"/>
    <property type="molecule type" value="Genomic_DNA"/>
</dbReference>
<protein>
    <submittedName>
        <fullName evidence="15">Phosphatidylserine decarboxylase-related protein</fullName>
    </submittedName>
</protein>
<proteinExistence type="predicted"/>
<evidence type="ECO:0000313" key="15">
    <source>
        <dbReference type="EMBL" id="PPK97762.1"/>
    </source>
</evidence>
<dbReference type="SUPFAM" id="SSF53335">
    <property type="entry name" value="S-adenosyl-L-methionine-dependent methyltransferases"/>
    <property type="match status" value="1"/>
</dbReference>
<evidence type="ECO:0000256" key="10">
    <source>
        <dbReference type="ARBA" id="ARBA00023209"/>
    </source>
</evidence>
<dbReference type="InterPro" id="IPR029063">
    <property type="entry name" value="SAM-dependent_MTases_sf"/>
</dbReference>
<evidence type="ECO:0000256" key="9">
    <source>
        <dbReference type="ARBA" id="ARBA00023145"/>
    </source>
</evidence>
<dbReference type="InterPro" id="IPR041698">
    <property type="entry name" value="Methyltransf_25"/>
</dbReference>
<name>A0A2S6IU30_9ACTN</name>
<dbReference type="GO" id="GO:0008654">
    <property type="term" value="P:phospholipid biosynthetic process"/>
    <property type="evidence" value="ECO:0007669"/>
    <property type="project" value="UniProtKB-KW"/>
</dbReference>
<dbReference type="InterPro" id="IPR020598">
    <property type="entry name" value="rRNA_Ade_methylase_Trfase_N"/>
</dbReference>
<evidence type="ECO:0000256" key="1">
    <source>
        <dbReference type="ARBA" id="ARBA00022475"/>
    </source>
</evidence>
<dbReference type="PANTHER" id="PTHR35809">
    <property type="entry name" value="ARCHAETIDYLSERINE DECARBOXYLASE PROENZYME-RELATED"/>
    <property type="match status" value="1"/>
</dbReference>
<keyword evidence="12" id="KW-1208">Phospholipid metabolism</keyword>